<dbReference type="Proteomes" id="UP000467840">
    <property type="component" value="Chromosome 8"/>
</dbReference>
<proteinExistence type="inferred from homology"/>
<gene>
    <name evidence="3" type="ORF">GH714_013461</name>
</gene>
<evidence type="ECO:0000313" key="3">
    <source>
        <dbReference type="EMBL" id="KAF2288788.1"/>
    </source>
</evidence>
<evidence type="ECO:0000259" key="2">
    <source>
        <dbReference type="Pfam" id="PF07859"/>
    </source>
</evidence>
<accession>A0A6A6KLI9</accession>
<dbReference type="Gene3D" id="3.40.50.1820">
    <property type="entry name" value="alpha/beta hydrolase"/>
    <property type="match status" value="1"/>
</dbReference>
<keyword evidence="4" id="KW-1185">Reference proteome</keyword>
<dbReference type="Pfam" id="PF07859">
    <property type="entry name" value="Abhydrolase_3"/>
    <property type="match status" value="1"/>
</dbReference>
<protein>
    <recommendedName>
        <fullName evidence="2">Alpha/beta hydrolase fold-3 domain-containing protein</fullName>
    </recommendedName>
</protein>
<dbReference type="InterPro" id="IPR013094">
    <property type="entry name" value="AB_hydrolase_3"/>
</dbReference>
<feature type="domain" description="Alpha/beta hydrolase fold-3" evidence="2">
    <location>
        <begin position="78"/>
        <end position="125"/>
    </location>
</feature>
<dbReference type="GO" id="GO:0016787">
    <property type="term" value="F:hydrolase activity"/>
    <property type="evidence" value="ECO:0007669"/>
    <property type="project" value="InterPro"/>
</dbReference>
<dbReference type="SUPFAM" id="SSF53474">
    <property type="entry name" value="alpha/beta-Hydrolases"/>
    <property type="match status" value="1"/>
</dbReference>
<dbReference type="EMBL" id="JAAGAX010000016">
    <property type="protein sequence ID" value="KAF2288788.1"/>
    <property type="molecule type" value="Genomic_DNA"/>
</dbReference>
<reference evidence="3 4" key="1">
    <citation type="journal article" date="2020" name="Mol. Plant">
        <title>The Chromosome-Based Rubber Tree Genome Provides New Insights into Spurge Genome Evolution and Rubber Biosynthesis.</title>
        <authorList>
            <person name="Liu J."/>
            <person name="Shi C."/>
            <person name="Shi C.C."/>
            <person name="Li W."/>
            <person name="Zhang Q.J."/>
            <person name="Zhang Y."/>
            <person name="Li K."/>
            <person name="Lu H.F."/>
            <person name="Shi C."/>
            <person name="Zhu S.T."/>
            <person name="Xiao Z.Y."/>
            <person name="Nan H."/>
            <person name="Yue Y."/>
            <person name="Zhu X.G."/>
            <person name="Wu Y."/>
            <person name="Hong X.N."/>
            <person name="Fan G.Y."/>
            <person name="Tong Y."/>
            <person name="Zhang D."/>
            <person name="Mao C.L."/>
            <person name="Liu Y.L."/>
            <person name="Hao S.J."/>
            <person name="Liu W.Q."/>
            <person name="Lv M.Q."/>
            <person name="Zhang H.B."/>
            <person name="Liu Y."/>
            <person name="Hu-Tang G.R."/>
            <person name="Wang J.P."/>
            <person name="Wang J.H."/>
            <person name="Sun Y.H."/>
            <person name="Ni S.B."/>
            <person name="Chen W.B."/>
            <person name="Zhang X.C."/>
            <person name="Jiao Y.N."/>
            <person name="Eichler E.E."/>
            <person name="Li G.H."/>
            <person name="Liu X."/>
            <person name="Gao L.Z."/>
        </authorList>
    </citation>
    <scope>NUCLEOTIDE SEQUENCE [LARGE SCALE GENOMIC DNA]</scope>
    <source>
        <strain evidence="4">cv. GT1</strain>
        <tissue evidence="3">Leaf</tissue>
    </source>
</reference>
<evidence type="ECO:0000256" key="1">
    <source>
        <dbReference type="ARBA" id="ARBA00010515"/>
    </source>
</evidence>
<dbReference type="InterPro" id="IPR029058">
    <property type="entry name" value="AB_hydrolase_fold"/>
</dbReference>
<sequence length="155" mass="17325">MFVLYARLMPFVSPSTSDVPLSTYSQPHPMTLTRCAVARVHQVVDRAGGDDVEPLKLAGGIAIHPSFLRAKPMPSLANLWLLPMLVLVPEKDMLIDTELEHCEAMKEARKEVEVLINEGMTHSFYLNKAAVEMDEVTADQAEKLILEIISFINKH</sequence>
<comment type="similarity">
    <text evidence="1">Belongs to the 'GDXG' lipolytic enzyme family.</text>
</comment>
<name>A0A6A6KLI9_HEVBR</name>
<evidence type="ECO:0000313" key="4">
    <source>
        <dbReference type="Proteomes" id="UP000467840"/>
    </source>
</evidence>
<comment type="caution">
    <text evidence="3">The sequence shown here is derived from an EMBL/GenBank/DDBJ whole genome shotgun (WGS) entry which is preliminary data.</text>
</comment>
<organism evidence="3 4">
    <name type="scientific">Hevea brasiliensis</name>
    <name type="common">Para rubber tree</name>
    <name type="synonym">Siphonia brasiliensis</name>
    <dbReference type="NCBI Taxonomy" id="3981"/>
    <lineage>
        <taxon>Eukaryota</taxon>
        <taxon>Viridiplantae</taxon>
        <taxon>Streptophyta</taxon>
        <taxon>Embryophyta</taxon>
        <taxon>Tracheophyta</taxon>
        <taxon>Spermatophyta</taxon>
        <taxon>Magnoliopsida</taxon>
        <taxon>eudicotyledons</taxon>
        <taxon>Gunneridae</taxon>
        <taxon>Pentapetalae</taxon>
        <taxon>rosids</taxon>
        <taxon>fabids</taxon>
        <taxon>Malpighiales</taxon>
        <taxon>Euphorbiaceae</taxon>
        <taxon>Crotonoideae</taxon>
        <taxon>Micrandreae</taxon>
        <taxon>Hevea</taxon>
    </lineage>
</organism>
<dbReference type="AlphaFoldDB" id="A0A6A6KLI9"/>